<organism evidence="1">
    <name type="scientific">Solanum chacoense</name>
    <name type="common">Chaco potato</name>
    <dbReference type="NCBI Taxonomy" id="4108"/>
    <lineage>
        <taxon>Eukaryota</taxon>
        <taxon>Viridiplantae</taxon>
        <taxon>Streptophyta</taxon>
        <taxon>Embryophyta</taxon>
        <taxon>Tracheophyta</taxon>
        <taxon>Spermatophyta</taxon>
        <taxon>Magnoliopsida</taxon>
        <taxon>eudicotyledons</taxon>
        <taxon>Gunneridae</taxon>
        <taxon>Pentapetalae</taxon>
        <taxon>asterids</taxon>
        <taxon>lamiids</taxon>
        <taxon>Solanales</taxon>
        <taxon>Solanaceae</taxon>
        <taxon>Solanoideae</taxon>
        <taxon>Solaneae</taxon>
        <taxon>Solanum</taxon>
    </lineage>
</organism>
<dbReference type="EMBL" id="GEDG01005141">
    <property type="protein sequence ID" value="JAP33306.1"/>
    <property type="molecule type" value="Transcribed_RNA"/>
</dbReference>
<dbReference type="EMBL" id="GEDG01015499">
    <property type="protein sequence ID" value="JAP23413.1"/>
    <property type="molecule type" value="Transcribed_RNA"/>
</dbReference>
<reference evidence="1" key="1">
    <citation type="submission" date="2015-12" db="EMBL/GenBank/DDBJ databases">
        <title>Gene expression during late stages of embryo sac development: a critical building block for successful pollen-pistil interactions.</title>
        <authorList>
            <person name="Liu Y."/>
            <person name="Joly V."/>
            <person name="Sabar M."/>
            <person name="Matton D.P."/>
        </authorList>
    </citation>
    <scope>NUCLEOTIDE SEQUENCE</scope>
</reference>
<sequence>MQCLFFLNFFLVGKSSNLHLISIHLSLPNFKPFESREDVPLRLEMKRKQRAYSFKPFAKRGCIVESQ</sequence>
<dbReference type="AlphaFoldDB" id="A0A0V0HVU4"/>
<name>A0A0V0HVU4_SOLCH</name>
<accession>A0A0V0HVU4</accession>
<proteinExistence type="predicted"/>
<evidence type="ECO:0000313" key="1">
    <source>
        <dbReference type="EMBL" id="JAP24481.1"/>
    </source>
</evidence>
<dbReference type="EMBL" id="GEDG01003545">
    <property type="protein sequence ID" value="JAP34860.1"/>
    <property type="molecule type" value="Transcribed_RNA"/>
</dbReference>
<protein>
    <submittedName>
        <fullName evidence="1">Putative ovule protein</fullName>
    </submittedName>
</protein>
<dbReference type="EMBL" id="GEDG01014337">
    <property type="protein sequence ID" value="JAP24481.1"/>
    <property type="molecule type" value="Transcribed_RNA"/>
</dbReference>